<dbReference type="AlphaFoldDB" id="A0A0F9KES0"/>
<feature type="domain" description="EAL" evidence="1">
    <location>
        <begin position="1"/>
        <end position="47"/>
    </location>
</feature>
<dbReference type="PANTHER" id="PTHR33121:SF70">
    <property type="entry name" value="SIGNALING PROTEIN YKOW"/>
    <property type="match status" value="1"/>
</dbReference>
<sequence length="54" mass="6269">ISVVAEGVETESQLEFLRQHHCDEIQGYFYARPMPWADLLEFLNERGQSACLQL</sequence>
<dbReference type="InterPro" id="IPR035919">
    <property type="entry name" value="EAL_sf"/>
</dbReference>
<proteinExistence type="predicted"/>
<dbReference type="InterPro" id="IPR001633">
    <property type="entry name" value="EAL_dom"/>
</dbReference>
<dbReference type="PANTHER" id="PTHR33121">
    <property type="entry name" value="CYCLIC DI-GMP PHOSPHODIESTERASE PDEF"/>
    <property type="match status" value="1"/>
</dbReference>
<dbReference type="GO" id="GO:0071111">
    <property type="term" value="F:cyclic-guanylate-specific phosphodiesterase activity"/>
    <property type="evidence" value="ECO:0007669"/>
    <property type="project" value="InterPro"/>
</dbReference>
<dbReference type="PROSITE" id="PS50883">
    <property type="entry name" value="EAL"/>
    <property type="match status" value="1"/>
</dbReference>
<protein>
    <recommendedName>
        <fullName evidence="1">EAL domain-containing protein</fullName>
    </recommendedName>
</protein>
<gene>
    <name evidence="2" type="ORF">LCGC14_1339930</name>
</gene>
<comment type="caution">
    <text evidence="2">The sequence shown here is derived from an EMBL/GenBank/DDBJ whole genome shotgun (WGS) entry which is preliminary data.</text>
</comment>
<reference evidence="2" key="1">
    <citation type="journal article" date="2015" name="Nature">
        <title>Complex archaea that bridge the gap between prokaryotes and eukaryotes.</title>
        <authorList>
            <person name="Spang A."/>
            <person name="Saw J.H."/>
            <person name="Jorgensen S.L."/>
            <person name="Zaremba-Niedzwiedzka K."/>
            <person name="Martijn J."/>
            <person name="Lind A.E."/>
            <person name="van Eijk R."/>
            <person name="Schleper C."/>
            <person name="Guy L."/>
            <person name="Ettema T.J."/>
        </authorList>
    </citation>
    <scope>NUCLEOTIDE SEQUENCE</scope>
</reference>
<accession>A0A0F9KES0</accession>
<name>A0A0F9KES0_9ZZZZ</name>
<dbReference type="SUPFAM" id="SSF141868">
    <property type="entry name" value="EAL domain-like"/>
    <property type="match status" value="1"/>
</dbReference>
<dbReference type="EMBL" id="LAZR01008183">
    <property type="protein sequence ID" value="KKM80433.1"/>
    <property type="molecule type" value="Genomic_DNA"/>
</dbReference>
<evidence type="ECO:0000259" key="1">
    <source>
        <dbReference type="PROSITE" id="PS50883"/>
    </source>
</evidence>
<evidence type="ECO:0000313" key="2">
    <source>
        <dbReference type="EMBL" id="KKM80433.1"/>
    </source>
</evidence>
<dbReference type="Pfam" id="PF00563">
    <property type="entry name" value="EAL"/>
    <property type="match status" value="1"/>
</dbReference>
<feature type="non-terminal residue" evidence="2">
    <location>
        <position position="1"/>
    </location>
</feature>
<dbReference type="InterPro" id="IPR050706">
    <property type="entry name" value="Cyclic-di-GMP_PDE-like"/>
</dbReference>
<organism evidence="2">
    <name type="scientific">marine sediment metagenome</name>
    <dbReference type="NCBI Taxonomy" id="412755"/>
    <lineage>
        <taxon>unclassified sequences</taxon>
        <taxon>metagenomes</taxon>
        <taxon>ecological metagenomes</taxon>
    </lineage>
</organism>
<dbReference type="Gene3D" id="3.20.20.450">
    <property type="entry name" value="EAL domain"/>
    <property type="match status" value="1"/>
</dbReference>